<protein>
    <submittedName>
        <fullName evidence="5">S-layer protein</fullName>
    </submittedName>
</protein>
<feature type="domain" description="SLH" evidence="4">
    <location>
        <begin position="53"/>
        <end position="116"/>
    </location>
</feature>
<dbReference type="PROSITE" id="PS51272">
    <property type="entry name" value="SLH"/>
    <property type="match status" value="2"/>
</dbReference>
<evidence type="ECO:0000313" key="5">
    <source>
        <dbReference type="EMBL" id="PHJ38874.1"/>
    </source>
</evidence>
<dbReference type="InterPro" id="IPR001119">
    <property type="entry name" value="SLH_dom"/>
</dbReference>
<keyword evidence="1 3" id="KW-0732">Signal</keyword>
<evidence type="ECO:0000256" key="1">
    <source>
        <dbReference type="ARBA" id="ARBA00022729"/>
    </source>
</evidence>
<accession>A0A2C6MGP2</accession>
<dbReference type="OrthoDB" id="1804207at2"/>
<evidence type="ECO:0000256" key="3">
    <source>
        <dbReference type="SAM" id="SignalP"/>
    </source>
</evidence>
<dbReference type="Gene3D" id="2.60.40.1220">
    <property type="match status" value="1"/>
</dbReference>
<gene>
    <name evidence="5" type="ORF">P378_06620</name>
</gene>
<feature type="signal peptide" evidence="3">
    <location>
        <begin position="1"/>
        <end position="27"/>
    </location>
</feature>
<dbReference type="AlphaFoldDB" id="A0A2C6MGP2"/>
<dbReference type="Pfam" id="PF00395">
    <property type="entry name" value="SLH"/>
    <property type="match status" value="2"/>
</dbReference>
<keyword evidence="6" id="KW-1185">Reference proteome</keyword>
<evidence type="ECO:0000313" key="6">
    <source>
        <dbReference type="Proteomes" id="UP000222564"/>
    </source>
</evidence>
<reference evidence="5 6" key="1">
    <citation type="submission" date="2013-09" db="EMBL/GenBank/DDBJ databases">
        <title>Biodegradation of hydrocarbons in the deep terrestrial subsurface : characterization of a microbial consortium composed of two Desulfotomaculum species originating from a deep geological formation.</title>
        <authorList>
            <person name="Aullo T."/>
            <person name="Berlendis S."/>
            <person name="Lascourreges J.-F."/>
            <person name="Dessort D."/>
            <person name="Saint-Laurent S."/>
            <person name="Schraauwers B."/>
            <person name="Mas J."/>
            <person name="Magot M."/>
            <person name="Ranchou-Peyruse A."/>
        </authorList>
    </citation>
    <scope>NUCLEOTIDE SEQUENCE [LARGE SCALE GENOMIC DNA]</scope>
    <source>
        <strain evidence="5 6">Bs107</strain>
    </source>
</reference>
<name>A0A2C6MGP2_9FIRM</name>
<dbReference type="InterPro" id="IPR014755">
    <property type="entry name" value="Cu-Rt/internalin_Ig-like"/>
</dbReference>
<evidence type="ECO:0000259" key="4">
    <source>
        <dbReference type="PROSITE" id="PS51272"/>
    </source>
</evidence>
<comment type="caution">
    <text evidence="5">The sequence shown here is derived from an EMBL/GenBank/DDBJ whole genome shotgun (WGS) entry which is preliminary data.</text>
</comment>
<organism evidence="5 6">
    <name type="scientific">Desulforamulus profundi</name>
    <dbReference type="NCBI Taxonomy" id="1383067"/>
    <lineage>
        <taxon>Bacteria</taxon>
        <taxon>Bacillati</taxon>
        <taxon>Bacillota</taxon>
        <taxon>Clostridia</taxon>
        <taxon>Eubacteriales</taxon>
        <taxon>Peptococcaceae</taxon>
        <taxon>Desulforamulus</taxon>
    </lineage>
</organism>
<dbReference type="InterPro" id="IPR051465">
    <property type="entry name" value="Cell_Envelope_Struct_Comp"/>
</dbReference>
<proteinExistence type="predicted"/>
<dbReference type="Proteomes" id="UP000222564">
    <property type="component" value="Unassembled WGS sequence"/>
</dbReference>
<dbReference type="PANTHER" id="PTHR43308">
    <property type="entry name" value="OUTER MEMBRANE PROTEIN ALPHA-RELATED"/>
    <property type="match status" value="1"/>
</dbReference>
<evidence type="ECO:0000256" key="2">
    <source>
        <dbReference type="ARBA" id="ARBA00022737"/>
    </source>
</evidence>
<feature type="chain" id="PRO_5038995346" evidence="3">
    <location>
        <begin position="28"/>
        <end position="467"/>
    </location>
</feature>
<dbReference type="PANTHER" id="PTHR43308:SF5">
    <property type="entry name" value="S-LAYER PROTEIN _ PEPTIDOGLYCAN ENDO-BETA-N-ACETYLGLUCOSAMINIDASE"/>
    <property type="match status" value="1"/>
</dbReference>
<feature type="domain" description="SLH" evidence="4">
    <location>
        <begin position="178"/>
        <end position="241"/>
    </location>
</feature>
<dbReference type="RefSeq" id="WP_099082585.1">
    <property type="nucleotide sequence ID" value="NZ_AWQQ01000041.1"/>
</dbReference>
<keyword evidence="2" id="KW-0677">Repeat</keyword>
<dbReference type="EMBL" id="AWQQ01000041">
    <property type="protein sequence ID" value="PHJ38874.1"/>
    <property type="molecule type" value="Genomic_DNA"/>
</dbReference>
<sequence length="467" mass="52568">MKKLTKLMVTLLSVCLLTTLLASAAWATPPWMKEKQLPPGLQMLQQSRHHQNTYVYSFIDVQNHWAKKEIEKMQSKGIMKGYEHQLFKPQKPVTKNEAIAIIMRVVDHKDTSTDKAELIKKIFPSWMGSAPLQAYDAGIIADWELMAWNGNKPATRIEVAMWLCRASGDKNVSLKEMLSFAKDADQLSKDELYYAAAMYNRGIMRGTPEGYFNPFKPISRGEFAVMISRFISTDDLDNDTDDVKDSKEFIKELSPAKNSKVAVDTNKFAVRFTDDMAFVDGKDMEDLPAAVKIFKYQNNKWVDAGLEYAIVFTEKDDELTVKLDNSETLDHNAKYCISIAGGILQKDDEDNVFEGINKGQWAFTTENAELAVDQVKATDATTVVVMFNQNISKGKDFDASGNGIHVMDGDTELDVDAASISGNKLTITLDTDDSLKDGEEYKVWFSGDIIKDFTLDEDAAIEFEYQD</sequence>